<reference evidence="2" key="1">
    <citation type="journal article" date="2013" name="Genetics">
        <title>The draft genome and transcriptome of Panagrellus redivivus are shaped by the harsh demands of a free-living lifestyle.</title>
        <authorList>
            <person name="Srinivasan J."/>
            <person name="Dillman A.R."/>
            <person name="Macchietto M.G."/>
            <person name="Heikkinen L."/>
            <person name="Lakso M."/>
            <person name="Fracchia K.M."/>
            <person name="Antoshechkin I."/>
            <person name="Mortazavi A."/>
            <person name="Wong G."/>
            <person name="Sternberg P.W."/>
        </authorList>
    </citation>
    <scope>NUCLEOTIDE SEQUENCE [LARGE SCALE GENOMIC DNA]</scope>
    <source>
        <strain evidence="2">MT8872</strain>
    </source>
</reference>
<dbReference type="PANTHER" id="PTHR13639:SF2">
    <property type="entry name" value="CYTOCHROME C OXIDASE ASSEMBLY FACTOR 4 HOMOLOG, MITOCHONDRIAL"/>
    <property type="match status" value="1"/>
</dbReference>
<evidence type="ECO:0000256" key="1">
    <source>
        <dbReference type="SAM" id="MobiDB-lite"/>
    </source>
</evidence>
<dbReference type="GO" id="GO:0033617">
    <property type="term" value="P:mitochondrial respiratory chain complex IV assembly"/>
    <property type="evidence" value="ECO:0007669"/>
    <property type="project" value="InterPro"/>
</dbReference>
<dbReference type="InterPro" id="IPR039870">
    <property type="entry name" value="Coa4-like"/>
</dbReference>
<protein>
    <submittedName>
        <fullName evidence="3">CHCH domain-containing protein</fullName>
    </submittedName>
</protein>
<proteinExistence type="predicted"/>
<dbReference type="Proteomes" id="UP000492821">
    <property type="component" value="Unassembled WGS sequence"/>
</dbReference>
<dbReference type="GO" id="GO:0005758">
    <property type="term" value="C:mitochondrial intermembrane space"/>
    <property type="evidence" value="ECO:0007669"/>
    <property type="project" value="InterPro"/>
</dbReference>
<name>A0A7E4W4W2_PANRE</name>
<feature type="region of interest" description="Disordered" evidence="1">
    <location>
        <begin position="1"/>
        <end position="39"/>
    </location>
</feature>
<reference evidence="3" key="2">
    <citation type="submission" date="2020-10" db="UniProtKB">
        <authorList>
            <consortium name="WormBaseParasite"/>
        </authorList>
    </citation>
    <scope>IDENTIFICATION</scope>
</reference>
<dbReference type="WBParaSite" id="Pan_g6376.t1">
    <property type="protein sequence ID" value="Pan_g6376.t1"/>
    <property type="gene ID" value="Pan_g6376"/>
</dbReference>
<dbReference type="AlphaFoldDB" id="A0A7E4W4W2"/>
<evidence type="ECO:0000313" key="2">
    <source>
        <dbReference type="Proteomes" id="UP000492821"/>
    </source>
</evidence>
<organism evidence="2 3">
    <name type="scientific">Panagrellus redivivus</name>
    <name type="common">Microworm</name>
    <dbReference type="NCBI Taxonomy" id="6233"/>
    <lineage>
        <taxon>Eukaryota</taxon>
        <taxon>Metazoa</taxon>
        <taxon>Ecdysozoa</taxon>
        <taxon>Nematoda</taxon>
        <taxon>Chromadorea</taxon>
        <taxon>Rhabditida</taxon>
        <taxon>Tylenchina</taxon>
        <taxon>Panagrolaimomorpha</taxon>
        <taxon>Panagrolaimoidea</taxon>
        <taxon>Panagrolaimidae</taxon>
        <taxon>Panagrellus</taxon>
    </lineage>
</organism>
<evidence type="ECO:0000313" key="3">
    <source>
        <dbReference type="WBParaSite" id="Pan_g6376.t1"/>
    </source>
</evidence>
<dbReference type="PANTHER" id="PTHR13639">
    <property type="entry name" value="CYTOCHROME C OXIDASE ASSEMBLY FACTOR 4 HOMOLOG, MITOCHONDRIAL"/>
    <property type="match status" value="1"/>
</dbReference>
<sequence>MAKATEELNPTEPPKTAARPPDVPAHGTSEWAKDKDEEDRVERLIKDSGCWDGHISVVDCMSEQNDWRKCQRELHEFRECMTANRKKFIEDAKKNSPKK</sequence>
<keyword evidence="2" id="KW-1185">Reference proteome</keyword>
<accession>A0A7E4W4W2</accession>